<dbReference type="GO" id="GO:0051213">
    <property type="term" value="F:dioxygenase activity"/>
    <property type="evidence" value="ECO:0007669"/>
    <property type="project" value="UniProtKB-KW"/>
</dbReference>
<protein>
    <submittedName>
        <fullName evidence="2">Predicted dioxygenase of extradiol dioxygenase family</fullName>
    </submittedName>
</protein>
<dbReference type="Proteomes" id="UP000198420">
    <property type="component" value="Unassembled WGS sequence"/>
</dbReference>
<dbReference type="PANTHER" id="PTHR39175:SF1">
    <property type="entry name" value="FAMILY PROTEIN, PUTATIVE (AFU_ORTHOLOGUE AFUA_3G15060)-RELATED"/>
    <property type="match status" value="1"/>
</dbReference>
<reference evidence="3" key="1">
    <citation type="submission" date="2017-06" db="EMBL/GenBank/DDBJ databases">
        <authorList>
            <person name="Varghese N."/>
            <person name="Submissions S."/>
        </authorList>
    </citation>
    <scope>NUCLEOTIDE SEQUENCE [LARGE SCALE GENOMIC DNA]</scope>
    <source>
        <strain evidence="3">DSM 44485</strain>
    </source>
</reference>
<evidence type="ECO:0000259" key="1">
    <source>
        <dbReference type="PROSITE" id="PS51819"/>
    </source>
</evidence>
<dbReference type="InterPro" id="IPR029068">
    <property type="entry name" value="Glyas_Bleomycin-R_OHBP_Dase"/>
</dbReference>
<dbReference type="OrthoDB" id="9813630at2"/>
<dbReference type="SUPFAM" id="SSF54593">
    <property type="entry name" value="Glyoxalase/Bleomycin resistance protein/Dihydroxybiphenyl dioxygenase"/>
    <property type="match status" value="1"/>
</dbReference>
<proteinExistence type="predicted"/>
<dbReference type="InterPro" id="IPR004360">
    <property type="entry name" value="Glyas_Fos-R_dOase_dom"/>
</dbReference>
<dbReference type="InterPro" id="IPR037523">
    <property type="entry name" value="VOC_core"/>
</dbReference>
<keyword evidence="2" id="KW-0560">Oxidoreductase</keyword>
<evidence type="ECO:0000313" key="3">
    <source>
        <dbReference type="Proteomes" id="UP000198420"/>
    </source>
</evidence>
<evidence type="ECO:0000313" key="2">
    <source>
        <dbReference type="EMBL" id="SNR49765.1"/>
    </source>
</evidence>
<keyword evidence="3" id="KW-1185">Reference proteome</keyword>
<dbReference type="EMBL" id="FZNP01000003">
    <property type="protein sequence ID" value="SNR49765.1"/>
    <property type="molecule type" value="Genomic_DNA"/>
</dbReference>
<dbReference type="PROSITE" id="PS51819">
    <property type="entry name" value="VOC"/>
    <property type="match status" value="1"/>
</dbReference>
<feature type="domain" description="VOC" evidence="1">
    <location>
        <begin position="4"/>
        <end position="118"/>
    </location>
</feature>
<gene>
    <name evidence="2" type="ORF">SAMN06265355_103269</name>
</gene>
<keyword evidence="2" id="KW-0223">Dioxygenase</keyword>
<dbReference type="PANTHER" id="PTHR39175">
    <property type="entry name" value="FAMILY PROTEIN, PUTATIVE (AFU_ORTHOLOGUE AFUA_3G15060)-RELATED"/>
    <property type="match status" value="1"/>
</dbReference>
<dbReference type="Pfam" id="PF00903">
    <property type="entry name" value="Glyoxalase"/>
    <property type="match status" value="1"/>
</dbReference>
<dbReference type="Gene3D" id="3.10.180.10">
    <property type="entry name" value="2,3-Dihydroxybiphenyl 1,2-Dioxygenase, domain 1"/>
    <property type="match status" value="1"/>
</dbReference>
<organism evidence="2 3">
    <name type="scientific">Actinomadura mexicana</name>
    <dbReference type="NCBI Taxonomy" id="134959"/>
    <lineage>
        <taxon>Bacteria</taxon>
        <taxon>Bacillati</taxon>
        <taxon>Actinomycetota</taxon>
        <taxon>Actinomycetes</taxon>
        <taxon>Streptosporangiales</taxon>
        <taxon>Thermomonosporaceae</taxon>
        <taxon>Actinomadura</taxon>
    </lineage>
</organism>
<name>A0A238WTE5_9ACTN</name>
<sequence>MITGVHHVQLAAPPGSEDRLRAFYGGVLGLEEVPKPPDLAKRGGAWFRGPGVELHLGIEPGFRPARKAHPGLLVDDLDALAARLRAAGHEVTPDDLFPGHRRIYADDPVGNRLEFLRPSG</sequence>
<dbReference type="AlphaFoldDB" id="A0A238WTE5"/>
<dbReference type="RefSeq" id="WP_089311337.1">
    <property type="nucleotide sequence ID" value="NZ_FZNP01000003.1"/>
</dbReference>
<accession>A0A238WTE5</accession>